<feature type="region of interest" description="Disordered" evidence="1">
    <location>
        <begin position="156"/>
        <end position="207"/>
    </location>
</feature>
<evidence type="ECO:0000256" key="1">
    <source>
        <dbReference type="SAM" id="MobiDB-lite"/>
    </source>
</evidence>
<comment type="caution">
    <text evidence="2">The sequence shown here is derived from an EMBL/GenBank/DDBJ whole genome shotgun (WGS) entry which is preliminary data.</text>
</comment>
<dbReference type="Proteomes" id="UP000664521">
    <property type="component" value="Unassembled WGS sequence"/>
</dbReference>
<evidence type="ECO:0000313" key="2">
    <source>
        <dbReference type="EMBL" id="CAF9926731.1"/>
    </source>
</evidence>
<reference evidence="2" key="1">
    <citation type="submission" date="2021-03" db="EMBL/GenBank/DDBJ databases">
        <authorList>
            <person name="Tagirdzhanova G."/>
        </authorList>
    </citation>
    <scope>NUCLEOTIDE SEQUENCE</scope>
</reference>
<accession>A0A8H3FLD6</accession>
<gene>
    <name evidence="2" type="ORF">HETSPECPRED_006408</name>
</gene>
<name>A0A8H3FLD6_9LECA</name>
<sequence length="207" mass="22909">MSGTNSINSLLLRPFPSISYDADRLTRSERLEIIINNLEQSQKDVKEQIILQALAEKHELDKSLSDTRTYKVAGSVRQPDLAAMRSKCRKDSDGKCFKPPDARLALKKAGDPLFLEQQSHAALVKENTAKLQAYAKGTPAALEKFYKVRERIKRKEEQAAAGSRIDTPMDSNNVGVGGPGHQRANIAPVAPMVAPGYDASRDPRIRR</sequence>
<dbReference type="AlphaFoldDB" id="A0A8H3FLD6"/>
<keyword evidence="3" id="KW-1185">Reference proteome</keyword>
<dbReference type="OrthoDB" id="5420940at2759"/>
<evidence type="ECO:0000313" key="3">
    <source>
        <dbReference type="Proteomes" id="UP000664521"/>
    </source>
</evidence>
<dbReference type="EMBL" id="CAJPDS010000042">
    <property type="protein sequence ID" value="CAF9926731.1"/>
    <property type="molecule type" value="Genomic_DNA"/>
</dbReference>
<organism evidence="2 3">
    <name type="scientific">Heterodermia speciosa</name>
    <dbReference type="NCBI Taxonomy" id="116794"/>
    <lineage>
        <taxon>Eukaryota</taxon>
        <taxon>Fungi</taxon>
        <taxon>Dikarya</taxon>
        <taxon>Ascomycota</taxon>
        <taxon>Pezizomycotina</taxon>
        <taxon>Lecanoromycetes</taxon>
        <taxon>OSLEUM clade</taxon>
        <taxon>Lecanoromycetidae</taxon>
        <taxon>Caliciales</taxon>
        <taxon>Physciaceae</taxon>
        <taxon>Heterodermia</taxon>
    </lineage>
</organism>
<proteinExistence type="predicted"/>
<protein>
    <submittedName>
        <fullName evidence="2">Uncharacterized protein</fullName>
    </submittedName>
</protein>